<dbReference type="RefSeq" id="WP_042419444.1">
    <property type="nucleotide sequence ID" value="NZ_JAFBEC010000002.1"/>
</dbReference>
<accession>A0ABS2P880</accession>
<keyword evidence="4 6" id="KW-1133">Transmembrane helix</keyword>
<evidence type="ECO:0000256" key="2">
    <source>
        <dbReference type="ARBA" id="ARBA00006143"/>
    </source>
</evidence>
<comment type="similarity">
    <text evidence="2">Belongs to the DsbD family.</text>
</comment>
<evidence type="ECO:0000256" key="5">
    <source>
        <dbReference type="ARBA" id="ARBA00023136"/>
    </source>
</evidence>
<feature type="transmembrane region" description="Helical" evidence="6">
    <location>
        <begin position="162"/>
        <end position="188"/>
    </location>
</feature>
<feature type="transmembrane region" description="Helical" evidence="6">
    <location>
        <begin position="6"/>
        <end position="30"/>
    </location>
</feature>
<proteinExistence type="inferred from homology"/>
<feature type="transmembrane region" description="Helical" evidence="6">
    <location>
        <begin position="209"/>
        <end position="231"/>
    </location>
</feature>
<keyword evidence="3 6" id="KW-0812">Transmembrane</keyword>
<evidence type="ECO:0000256" key="3">
    <source>
        <dbReference type="ARBA" id="ARBA00022692"/>
    </source>
</evidence>
<protein>
    <submittedName>
        <fullName evidence="8">Cytochrome c-type biogenesis protein</fullName>
    </submittedName>
</protein>
<organism evidence="8 9">
    <name type="scientific">Geomicrobium sediminis</name>
    <dbReference type="NCBI Taxonomy" id="1347788"/>
    <lineage>
        <taxon>Bacteria</taxon>
        <taxon>Bacillati</taxon>
        <taxon>Bacillota</taxon>
        <taxon>Bacilli</taxon>
        <taxon>Bacillales</taxon>
        <taxon>Geomicrobium</taxon>
    </lineage>
</organism>
<evidence type="ECO:0000256" key="6">
    <source>
        <dbReference type="SAM" id="Phobius"/>
    </source>
</evidence>
<dbReference type="PANTHER" id="PTHR31272:SF4">
    <property type="entry name" value="CYTOCHROME C-TYPE BIOGENESIS PROTEIN HI_1454-RELATED"/>
    <property type="match status" value="1"/>
</dbReference>
<comment type="caution">
    <text evidence="8">The sequence shown here is derived from an EMBL/GenBank/DDBJ whole genome shotgun (WGS) entry which is preliminary data.</text>
</comment>
<dbReference type="Pfam" id="PF02683">
    <property type="entry name" value="DsbD_TM"/>
    <property type="match status" value="1"/>
</dbReference>
<dbReference type="EMBL" id="JAFBEC010000002">
    <property type="protein sequence ID" value="MBM7631623.1"/>
    <property type="molecule type" value="Genomic_DNA"/>
</dbReference>
<feature type="transmembrane region" description="Helical" evidence="6">
    <location>
        <begin position="55"/>
        <end position="83"/>
    </location>
</feature>
<feature type="transmembrane region" description="Helical" evidence="6">
    <location>
        <begin position="131"/>
        <end position="156"/>
    </location>
</feature>
<comment type="subcellular location">
    <subcellularLocation>
        <location evidence="1">Membrane</location>
        <topology evidence="1">Multi-pass membrane protein</topology>
    </subcellularLocation>
</comment>
<dbReference type="PANTHER" id="PTHR31272">
    <property type="entry name" value="CYTOCHROME C-TYPE BIOGENESIS PROTEIN HI_1454-RELATED"/>
    <property type="match status" value="1"/>
</dbReference>
<dbReference type="Proteomes" id="UP000741863">
    <property type="component" value="Unassembled WGS sequence"/>
</dbReference>
<evidence type="ECO:0000313" key="8">
    <source>
        <dbReference type="EMBL" id="MBM7631623.1"/>
    </source>
</evidence>
<feature type="transmembrane region" description="Helical" evidence="6">
    <location>
        <begin position="89"/>
        <end position="111"/>
    </location>
</feature>
<evidence type="ECO:0000259" key="7">
    <source>
        <dbReference type="Pfam" id="PF02683"/>
    </source>
</evidence>
<gene>
    <name evidence="8" type="ORF">JOD17_000715</name>
</gene>
<name>A0ABS2P880_9BACL</name>
<dbReference type="InterPro" id="IPR051790">
    <property type="entry name" value="Cytochrome_c-biogenesis_DsbD"/>
</dbReference>
<dbReference type="InterPro" id="IPR003834">
    <property type="entry name" value="Cyt_c_assmbl_TM_dom"/>
</dbReference>
<reference evidence="8 9" key="1">
    <citation type="submission" date="2021-01" db="EMBL/GenBank/DDBJ databases">
        <title>Genomic Encyclopedia of Type Strains, Phase IV (KMG-IV): sequencing the most valuable type-strain genomes for metagenomic binning, comparative biology and taxonomic classification.</title>
        <authorList>
            <person name="Goeker M."/>
        </authorList>
    </citation>
    <scope>NUCLEOTIDE SEQUENCE [LARGE SCALE GENOMIC DNA]</scope>
    <source>
        <strain evidence="8 9">DSM 25540</strain>
    </source>
</reference>
<evidence type="ECO:0000256" key="1">
    <source>
        <dbReference type="ARBA" id="ARBA00004141"/>
    </source>
</evidence>
<feature type="domain" description="Cytochrome C biogenesis protein transmembrane" evidence="7">
    <location>
        <begin position="6"/>
        <end position="220"/>
    </location>
</feature>
<keyword evidence="5 6" id="KW-0472">Membrane</keyword>
<evidence type="ECO:0000313" key="9">
    <source>
        <dbReference type="Proteomes" id="UP000741863"/>
    </source>
</evidence>
<evidence type="ECO:0000256" key="4">
    <source>
        <dbReference type="ARBA" id="ARBA00022989"/>
    </source>
</evidence>
<sequence length="239" mass="25499">MDEVSLGAAFLAGMVTFFSPCVFPLVPAYLAQLTGSNVQGGAINANRGIILSRSLGFISGFTIIFVLLGVSATAIGTWFAMYGTLIERIGGIVIILFGLQMSGLISLRSLLTERKVIKRKPKKVSSFSGSVGYGLVFAAGWTPCIGLILGSILYMASREETMFSGVGLLLIYSIGLGIPFLLVALLFSQSLNKLSVINRYLPLIQKTSGVIMILLGIALFTGLFSTISAYFGNFVPSWL</sequence>
<keyword evidence="9" id="KW-1185">Reference proteome</keyword>